<protein>
    <submittedName>
        <fullName evidence="1">Uncharacterized protein</fullName>
    </submittedName>
</protein>
<dbReference type="EMBL" id="JAULUE010002064">
    <property type="protein sequence ID" value="KAK5879464.1"/>
    <property type="molecule type" value="Genomic_DNA"/>
</dbReference>
<comment type="caution">
    <text evidence="1">The sequence shown here is derived from an EMBL/GenBank/DDBJ whole genome shotgun (WGS) entry which is preliminary data.</text>
</comment>
<keyword evidence="2" id="KW-1185">Reference proteome</keyword>
<gene>
    <name evidence="1" type="ORF">CesoFtcFv8_022577</name>
</gene>
<name>A0AAN8B7Q0_9TELE</name>
<proteinExistence type="predicted"/>
<organism evidence="1 2">
    <name type="scientific">Champsocephalus esox</name>
    <name type="common">pike icefish</name>
    <dbReference type="NCBI Taxonomy" id="159716"/>
    <lineage>
        <taxon>Eukaryota</taxon>
        <taxon>Metazoa</taxon>
        <taxon>Chordata</taxon>
        <taxon>Craniata</taxon>
        <taxon>Vertebrata</taxon>
        <taxon>Euteleostomi</taxon>
        <taxon>Actinopterygii</taxon>
        <taxon>Neopterygii</taxon>
        <taxon>Teleostei</taxon>
        <taxon>Neoteleostei</taxon>
        <taxon>Acanthomorphata</taxon>
        <taxon>Eupercaria</taxon>
        <taxon>Perciformes</taxon>
        <taxon>Notothenioidei</taxon>
        <taxon>Channichthyidae</taxon>
        <taxon>Champsocephalus</taxon>
    </lineage>
</organism>
<accession>A0AAN8B7Q0</accession>
<evidence type="ECO:0000313" key="2">
    <source>
        <dbReference type="Proteomes" id="UP001335648"/>
    </source>
</evidence>
<evidence type="ECO:0000313" key="1">
    <source>
        <dbReference type="EMBL" id="KAK5879464.1"/>
    </source>
</evidence>
<reference evidence="1 2" key="1">
    <citation type="journal article" date="2023" name="Mol. Biol. Evol.">
        <title>Genomics of Secondarily Temperate Adaptation in the Only Non-Antarctic Icefish.</title>
        <authorList>
            <person name="Rivera-Colon A.G."/>
            <person name="Rayamajhi N."/>
            <person name="Minhas B.F."/>
            <person name="Madrigal G."/>
            <person name="Bilyk K.T."/>
            <person name="Yoon V."/>
            <person name="Hune M."/>
            <person name="Gregory S."/>
            <person name="Cheng C.H.C."/>
            <person name="Catchen J.M."/>
        </authorList>
    </citation>
    <scope>NUCLEOTIDE SEQUENCE [LARGE SCALE GENOMIC DNA]</scope>
    <source>
        <strain evidence="1">JC2023a</strain>
    </source>
</reference>
<dbReference type="Proteomes" id="UP001335648">
    <property type="component" value="Unassembled WGS sequence"/>
</dbReference>
<sequence length="75" mass="7977">MGSDGAERAGLGQRLSYGWMGSRSLEDSWRKGGMGGWGRGGRLERGILERLGGWLGYMKGTGGSDEGRELLGGWG</sequence>
<dbReference type="AlphaFoldDB" id="A0AAN8B7Q0"/>